<name>A0A517ZYD1_9PLAN</name>
<dbReference type="Gene3D" id="1.20.120.450">
    <property type="entry name" value="dinb family like domain"/>
    <property type="match status" value="1"/>
</dbReference>
<proteinExistence type="predicted"/>
<evidence type="ECO:0000313" key="3">
    <source>
        <dbReference type="Proteomes" id="UP000319383"/>
    </source>
</evidence>
<dbReference type="Proteomes" id="UP000319383">
    <property type="component" value="Chromosome"/>
</dbReference>
<dbReference type="SUPFAM" id="SSF109854">
    <property type="entry name" value="DinB/YfiT-like putative metalloenzymes"/>
    <property type="match status" value="1"/>
</dbReference>
<dbReference type="InterPro" id="IPR024775">
    <property type="entry name" value="DinB-like"/>
</dbReference>
<dbReference type="AlphaFoldDB" id="A0A517ZYD1"/>
<accession>A0A517ZYD1</accession>
<sequence length="165" mass="17725">MTAIEFIKMSLENSKNWAMGLISDMSDAPLTQPTSAGGNHPLWVLGHITCAESDLLDGFILGQPNRFPELQELFAMGTTPTPDADQYPTMDELMAKFETIRAATLAHLDTLTEADLDKPSHAPEEFGPFFGTVGACFGGMTIHSSFHAGQVADARRAAGRGPLMA</sequence>
<keyword evidence="3" id="KW-1185">Reference proteome</keyword>
<dbReference type="InterPro" id="IPR034660">
    <property type="entry name" value="DinB/YfiT-like"/>
</dbReference>
<evidence type="ECO:0000313" key="2">
    <source>
        <dbReference type="EMBL" id="QDU47484.1"/>
    </source>
</evidence>
<dbReference type="KEGG" id="sdyn:Mal52_60160"/>
<organism evidence="2 3">
    <name type="scientific">Symmachiella dynata</name>
    <dbReference type="NCBI Taxonomy" id="2527995"/>
    <lineage>
        <taxon>Bacteria</taxon>
        <taxon>Pseudomonadati</taxon>
        <taxon>Planctomycetota</taxon>
        <taxon>Planctomycetia</taxon>
        <taxon>Planctomycetales</taxon>
        <taxon>Planctomycetaceae</taxon>
        <taxon>Symmachiella</taxon>
    </lineage>
</organism>
<dbReference type="RefSeq" id="WP_145380295.1">
    <property type="nucleotide sequence ID" value="NZ_CP036276.1"/>
</dbReference>
<dbReference type="Pfam" id="PF12867">
    <property type="entry name" value="DinB_2"/>
    <property type="match status" value="1"/>
</dbReference>
<gene>
    <name evidence="2" type="ORF">Mal52_60160</name>
</gene>
<dbReference type="EMBL" id="CP036276">
    <property type="protein sequence ID" value="QDU47484.1"/>
    <property type="molecule type" value="Genomic_DNA"/>
</dbReference>
<feature type="domain" description="DinB-like" evidence="1">
    <location>
        <begin position="20"/>
        <end position="151"/>
    </location>
</feature>
<protein>
    <submittedName>
        <fullName evidence="2">DinB superfamily protein</fullName>
    </submittedName>
</protein>
<reference evidence="2 3" key="1">
    <citation type="submission" date="2019-02" db="EMBL/GenBank/DDBJ databases">
        <title>Deep-cultivation of Planctomycetes and their phenomic and genomic characterization uncovers novel biology.</title>
        <authorList>
            <person name="Wiegand S."/>
            <person name="Jogler M."/>
            <person name="Boedeker C."/>
            <person name="Pinto D."/>
            <person name="Vollmers J."/>
            <person name="Rivas-Marin E."/>
            <person name="Kohn T."/>
            <person name="Peeters S.H."/>
            <person name="Heuer A."/>
            <person name="Rast P."/>
            <person name="Oberbeckmann S."/>
            <person name="Bunk B."/>
            <person name="Jeske O."/>
            <person name="Meyerdierks A."/>
            <person name="Storesund J.E."/>
            <person name="Kallscheuer N."/>
            <person name="Luecker S."/>
            <person name="Lage O.M."/>
            <person name="Pohl T."/>
            <person name="Merkel B.J."/>
            <person name="Hornburger P."/>
            <person name="Mueller R.-W."/>
            <person name="Bruemmer F."/>
            <person name="Labrenz M."/>
            <person name="Spormann A.M."/>
            <person name="Op den Camp H."/>
            <person name="Overmann J."/>
            <person name="Amann R."/>
            <person name="Jetten M.S.M."/>
            <person name="Mascher T."/>
            <person name="Medema M.H."/>
            <person name="Devos D.P."/>
            <person name="Kaster A.-K."/>
            <person name="Ovreas L."/>
            <person name="Rohde M."/>
            <person name="Galperin M.Y."/>
            <person name="Jogler C."/>
        </authorList>
    </citation>
    <scope>NUCLEOTIDE SEQUENCE [LARGE SCALE GENOMIC DNA]</scope>
    <source>
        <strain evidence="2 3">Mal52</strain>
    </source>
</reference>
<evidence type="ECO:0000259" key="1">
    <source>
        <dbReference type="Pfam" id="PF12867"/>
    </source>
</evidence>